<comment type="caution">
    <text evidence="3">The sequence shown here is derived from an EMBL/GenBank/DDBJ whole genome shotgun (WGS) entry which is preliminary data.</text>
</comment>
<dbReference type="AlphaFoldDB" id="A0A9X3Z6K5"/>
<dbReference type="Gene3D" id="2.40.320.10">
    <property type="entry name" value="Hypothetical Protein Pfu-838710-001"/>
    <property type="match status" value="1"/>
</dbReference>
<reference evidence="3" key="1">
    <citation type="submission" date="2022-08" db="EMBL/GenBank/DDBJ databases">
        <authorList>
            <person name="Vandamme P."/>
            <person name="Hettiarachchi A."/>
            <person name="Peeters C."/>
            <person name="Cnockaert M."/>
            <person name="Carlier A."/>
        </authorList>
    </citation>
    <scope>NUCLEOTIDE SEQUENCE</scope>
    <source>
        <strain evidence="3">LMG 31809</strain>
    </source>
</reference>
<dbReference type="PIRSF" id="PIRSF016487">
    <property type="entry name" value="CYTH_UCP016487"/>
    <property type="match status" value="1"/>
</dbReference>
<dbReference type="Pfam" id="PF01928">
    <property type="entry name" value="CYTH"/>
    <property type="match status" value="1"/>
</dbReference>
<dbReference type="InterPro" id="IPR033469">
    <property type="entry name" value="CYTH-like_dom_sf"/>
</dbReference>
<organism evidence="3 4">
    <name type="scientific">Govanella unica</name>
    <dbReference type="NCBI Taxonomy" id="2975056"/>
    <lineage>
        <taxon>Bacteria</taxon>
        <taxon>Pseudomonadati</taxon>
        <taxon>Pseudomonadota</taxon>
        <taxon>Alphaproteobacteria</taxon>
        <taxon>Emcibacterales</taxon>
        <taxon>Govanellaceae</taxon>
        <taxon>Govanella</taxon>
    </lineage>
</organism>
<dbReference type="EMBL" id="JANWOI010000001">
    <property type="protein sequence ID" value="MDA5193187.1"/>
    <property type="molecule type" value="Genomic_DNA"/>
</dbReference>
<dbReference type="SUPFAM" id="SSF55154">
    <property type="entry name" value="CYTH-like phosphatases"/>
    <property type="match status" value="1"/>
</dbReference>
<accession>A0A9X3Z6K5</accession>
<dbReference type="PANTHER" id="PTHR40114">
    <property type="entry name" value="SLR0698 PROTEIN"/>
    <property type="match status" value="1"/>
</dbReference>
<gene>
    <name evidence="3" type="ORF">NYP16_04350</name>
</gene>
<evidence type="ECO:0000313" key="3">
    <source>
        <dbReference type="EMBL" id="MDA5193187.1"/>
    </source>
</evidence>
<reference evidence="3" key="2">
    <citation type="journal article" date="2023" name="Syst. Appl. Microbiol.">
        <title>Govania unica gen. nov., sp. nov., a rare biosphere bacterium that represents a novel family in the class Alphaproteobacteria.</title>
        <authorList>
            <person name="Vandamme P."/>
            <person name="Peeters C."/>
            <person name="Hettiarachchi A."/>
            <person name="Cnockaert M."/>
            <person name="Carlier A."/>
        </authorList>
    </citation>
    <scope>NUCLEOTIDE SEQUENCE</scope>
    <source>
        <strain evidence="3">LMG 31809</strain>
    </source>
</reference>
<dbReference type="Proteomes" id="UP001141619">
    <property type="component" value="Unassembled WGS sequence"/>
</dbReference>
<evidence type="ECO:0000313" key="4">
    <source>
        <dbReference type="Proteomes" id="UP001141619"/>
    </source>
</evidence>
<evidence type="ECO:0000256" key="1">
    <source>
        <dbReference type="PIRSR" id="PIRSR016487-1"/>
    </source>
</evidence>
<keyword evidence="4" id="KW-1185">Reference proteome</keyword>
<dbReference type="CDD" id="cd07891">
    <property type="entry name" value="CYTH-like_CthTTM-like_1"/>
    <property type="match status" value="1"/>
</dbReference>
<protein>
    <submittedName>
        <fullName evidence="3">CYTH domain-containing protein</fullName>
    </submittedName>
</protein>
<name>A0A9X3Z6K5_9PROT</name>
<dbReference type="SMART" id="SM01118">
    <property type="entry name" value="CYTH"/>
    <property type="match status" value="1"/>
</dbReference>
<sequence>MLEIERKFMIASDAWKDLADAGTPIRQGYLSLGEPTVRVRLKGTKAYLTIKATKSPGVRHEFEYQIPVGEAETMLSTLILRPPIEKIRYCVPFAGHIWEIDIFEGANKGLQIAEVELQSRDERVDLPYWIGPEVSDDPRFFNAYLTHRPFAGWGVDYATLLKRV</sequence>
<proteinExistence type="predicted"/>
<dbReference type="PROSITE" id="PS51707">
    <property type="entry name" value="CYTH"/>
    <property type="match status" value="1"/>
</dbReference>
<dbReference type="PANTHER" id="PTHR40114:SF1">
    <property type="entry name" value="SLR0698 PROTEIN"/>
    <property type="match status" value="1"/>
</dbReference>
<feature type="domain" description="CYTH" evidence="2">
    <location>
        <begin position="1"/>
        <end position="147"/>
    </location>
</feature>
<evidence type="ECO:0000259" key="2">
    <source>
        <dbReference type="PROSITE" id="PS51707"/>
    </source>
</evidence>
<dbReference type="InterPro" id="IPR012042">
    <property type="entry name" value="NeuTTM/CthTTM-like"/>
</dbReference>
<dbReference type="InterPro" id="IPR023577">
    <property type="entry name" value="CYTH_domain"/>
</dbReference>
<feature type="active site" description="Proton acceptor" evidence="1">
    <location>
        <position position="29"/>
    </location>
</feature>
<dbReference type="RefSeq" id="WP_274942881.1">
    <property type="nucleotide sequence ID" value="NZ_JANWOI010000001.1"/>
</dbReference>